<evidence type="ECO:0000259" key="6">
    <source>
        <dbReference type="Pfam" id="PF05175"/>
    </source>
</evidence>
<dbReference type="GO" id="GO:0032259">
    <property type="term" value="P:methylation"/>
    <property type="evidence" value="ECO:0007669"/>
    <property type="project" value="UniProtKB-KW"/>
</dbReference>
<evidence type="ECO:0000256" key="1">
    <source>
        <dbReference type="ARBA" id="ARBA00022490"/>
    </source>
</evidence>
<keyword evidence="8" id="KW-1185">Reference proteome</keyword>
<dbReference type="GO" id="GO:0008170">
    <property type="term" value="F:N-methyltransferase activity"/>
    <property type="evidence" value="ECO:0007669"/>
    <property type="project" value="UniProtKB-ARBA"/>
</dbReference>
<dbReference type="AlphaFoldDB" id="A0A3N2DJY5"/>
<dbReference type="Pfam" id="PF05175">
    <property type="entry name" value="MTS"/>
    <property type="match status" value="1"/>
</dbReference>
<keyword evidence="2" id="KW-0698">rRNA processing</keyword>
<name>A0A3N2DJY5_9GAMM</name>
<sequence length="342" mass="38090">MTDLSSQQLVTLINQASDQDSLWFVDEATDIACLASVLPRENLTLISNRFELHQQAIMLGLNSSFSDFDVAIEQQFQQLFLRIAKEKPIVHFIINRSAELLVREGVLTLIGEKSDGTKTYIDKAKKFLGSSATAKKNNIIYTGQIRRYSPGTPLPDKGYDKLQPIEGDFFSKPGVFGWNKVDQGSAYLIEQLEELLKQYKVKTGATLLDLGCGYGYLSVLANKISNFKITATDNNAVALCCCEHNFEQQQINGRVLASHVGNTIDERFDLILCNPPFHTGFDTDVDLTPLFLQQAKDHLKSDGLAVFVVNSFIPLETKAEGVFGKIDIVARNKQFKVVALSR</sequence>
<dbReference type="Proteomes" id="UP000275394">
    <property type="component" value="Unassembled WGS sequence"/>
</dbReference>
<protein>
    <submittedName>
        <fullName evidence="7">16S rRNA (Guanine1207-N2)-methyltransferase</fullName>
    </submittedName>
</protein>
<evidence type="ECO:0000313" key="7">
    <source>
        <dbReference type="EMBL" id="ROR99998.1"/>
    </source>
</evidence>
<dbReference type="RefSeq" id="WP_123712996.1">
    <property type="nucleotide sequence ID" value="NZ_RKHR01000005.1"/>
</dbReference>
<dbReference type="GO" id="GO:0006364">
    <property type="term" value="P:rRNA processing"/>
    <property type="evidence" value="ECO:0007669"/>
    <property type="project" value="UniProtKB-KW"/>
</dbReference>
<evidence type="ECO:0000256" key="2">
    <source>
        <dbReference type="ARBA" id="ARBA00022552"/>
    </source>
</evidence>
<keyword evidence="3 7" id="KW-0489">Methyltransferase</keyword>
<dbReference type="GO" id="GO:0003676">
    <property type="term" value="F:nucleic acid binding"/>
    <property type="evidence" value="ECO:0007669"/>
    <property type="project" value="InterPro"/>
</dbReference>
<dbReference type="PANTHER" id="PTHR47816">
    <property type="entry name" value="RIBOSOMAL RNA SMALL SUBUNIT METHYLTRANSFERASE C"/>
    <property type="match status" value="1"/>
</dbReference>
<keyword evidence="5" id="KW-0949">S-adenosyl-L-methionine</keyword>
<dbReference type="GO" id="GO:0008757">
    <property type="term" value="F:S-adenosylmethionine-dependent methyltransferase activity"/>
    <property type="evidence" value="ECO:0007669"/>
    <property type="project" value="InterPro"/>
</dbReference>
<evidence type="ECO:0000256" key="4">
    <source>
        <dbReference type="ARBA" id="ARBA00022679"/>
    </source>
</evidence>
<dbReference type="EMBL" id="RKHR01000005">
    <property type="protein sequence ID" value="ROR99998.1"/>
    <property type="molecule type" value="Genomic_DNA"/>
</dbReference>
<reference evidence="7 8" key="1">
    <citation type="submission" date="2018-11" db="EMBL/GenBank/DDBJ databases">
        <title>Genomic Encyclopedia of Type Strains, Phase IV (KMG-IV): sequencing the most valuable type-strain genomes for metagenomic binning, comparative biology and taxonomic classification.</title>
        <authorList>
            <person name="Goeker M."/>
        </authorList>
    </citation>
    <scope>NUCLEOTIDE SEQUENCE [LARGE SCALE GENOMIC DNA]</scope>
    <source>
        <strain evidence="7 8">DSM 100316</strain>
    </source>
</reference>
<dbReference type="PROSITE" id="PS00092">
    <property type="entry name" value="N6_MTASE"/>
    <property type="match status" value="1"/>
</dbReference>
<dbReference type="InterPro" id="IPR029063">
    <property type="entry name" value="SAM-dependent_MTases_sf"/>
</dbReference>
<dbReference type="CDD" id="cd02440">
    <property type="entry name" value="AdoMet_MTases"/>
    <property type="match status" value="1"/>
</dbReference>
<feature type="domain" description="Methyltransferase small" evidence="6">
    <location>
        <begin position="168"/>
        <end position="338"/>
    </location>
</feature>
<organism evidence="7 8">
    <name type="scientific">Sinobacterium caligoides</name>
    <dbReference type="NCBI Taxonomy" id="933926"/>
    <lineage>
        <taxon>Bacteria</taxon>
        <taxon>Pseudomonadati</taxon>
        <taxon>Pseudomonadota</taxon>
        <taxon>Gammaproteobacteria</taxon>
        <taxon>Cellvibrionales</taxon>
        <taxon>Spongiibacteraceae</taxon>
        <taxon>Sinobacterium</taxon>
    </lineage>
</organism>
<dbReference type="SUPFAM" id="SSF53335">
    <property type="entry name" value="S-adenosyl-L-methionine-dependent methyltransferases"/>
    <property type="match status" value="1"/>
</dbReference>
<dbReference type="PRINTS" id="PR00507">
    <property type="entry name" value="N12N6MTFRASE"/>
</dbReference>
<dbReference type="InterPro" id="IPR007848">
    <property type="entry name" value="Small_mtfrase_dom"/>
</dbReference>
<gene>
    <name evidence="7" type="ORF">EDC56_2633</name>
</gene>
<dbReference type="OrthoDB" id="29650at2"/>
<keyword evidence="4 7" id="KW-0808">Transferase</keyword>
<dbReference type="InterPro" id="IPR002052">
    <property type="entry name" value="DNA_methylase_N6_adenine_CS"/>
</dbReference>
<dbReference type="Gene3D" id="3.40.50.150">
    <property type="entry name" value="Vaccinia Virus protein VP39"/>
    <property type="match status" value="2"/>
</dbReference>
<proteinExistence type="predicted"/>
<comment type="caution">
    <text evidence="7">The sequence shown here is derived from an EMBL/GenBank/DDBJ whole genome shotgun (WGS) entry which is preliminary data.</text>
</comment>
<dbReference type="PANTHER" id="PTHR47816:SF4">
    <property type="entry name" value="RIBOSOMAL RNA SMALL SUBUNIT METHYLTRANSFERASE C"/>
    <property type="match status" value="1"/>
</dbReference>
<evidence type="ECO:0000313" key="8">
    <source>
        <dbReference type="Proteomes" id="UP000275394"/>
    </source>
</evidence>
<keyword evidence="1" id="KW-0963">Cytoplasm</keyword>
<evidence type="ECO:0000256" key="3">
    <source>
        <dbReference type="ARBA" id="ARBA00022603"/>
    </source>
</evidence>
<evidence type="ECO:0000256" key="5">
    <source>
        <dbReference type="ARBA" id="ARBA00022691"/>
    </source>
</evidence>
<dbReference type="InterPro" id="IPR046977">
    <property type="entry name" value="RsmC/RlmG"/>
</dbReference>
<accession>A0A3N2DJY5</accession>